<evidence type="ECO:0000313" key="1">
    <source>
        <dbReference type="EMBL" id="OAE18350.1"/>
    </source>
</evidence>
<dbReference type="Proteomes" id="UP000077202">
    <property type="component" value="Unassembled WGS sequence"/>
</dbReference>
<reference evidence="1" key="1">
    <citation type="submission" date="2016-03" db="EMBL/GenBank/DDBJ databases">
        <title>Mechanisms controlling the formation of the plant cell surface in tip-growing cells are functionally conserved among land plants.</title>
        <authorList>
            <person name="Honkanen S."/>
            <person name="Jones V.A."/>
            <person name="Morieri G."/>
            <person name="Champion C."/>
            <person name="Hetherington A.J."/>
            <person name="Kelly S."/>
            <person name="Saint-Marcoux D."/>
            <person name="Proust H."/>
            <person name="Prescott H."/>
            <person name="Dolan L."/>
        </authorList>
    </citation>
    <scope>NUCLEOTIDE SEQUENCE [LARGE SCALE GENOMIC DNA]</scope>
    <source>
        <tissue evidence="1">Whole gametophyte</tissue>
    </source>
</reference>
<protein>
    <submittedName>
        <fullName evidence="1">Uncharacterized protein</fullName>
    </submittedName>
</protein>
<name>A0A176VBX7_MARPO</name>
<evidence type="ECO:0000313" key="2">
    <source>
        <dbReference type="Proteomes" id="UP000077202"/>
    </source>
</evidence>
<organism evidence="1 2">
    <name type="scientific">Marchantia polymorpha subsp. ruderalis</name>
    <dbReference type="NCBI Taxonomy" id="1480154"/>
    <lineage>
        <taxon>Eukaryota</taxon>
        <taxon>Viridiplantae</taxon>
        <taxon>Streptophyta</taxon>
        <taxon>Embryophyta</taxon>
        <taxon>Marchantiophyta</taxon>
        <taxon>Marchantiopsida</taxon>
        <taxon>Marchantiidae</taxon>
        <taxon>Marchantiales</taxon>
        <taxon>Marchantiaceae</taxon>
        <taxon>Marchantia</taxon>
    </lineage>
</organism>
<dbReference type="AlphaFoldDB" id="A0A176VBX7"/>
<keyword evidence="2" id="KW-1185">Reference proteome</keyword>
<sequence>MCNSRTRLLPFRGCSCTVIVAIVIQRSKLSSRFSSPHYSNASFFSKLSSIVIGGAIISLNPRPSPLELTRCRRQSTLGAPPTIFKSAPTINPGEIWLVPRPSSCLRVLEVEGKRSDPDPAAAAAAGVVGCTVEIRRGSSRK</sequence>
<proteinExistence type="predicted"/>
<dbReference type="EMBL" id="LVLJ01004076">
    <property type="protein sequence ID" value="OAE18350.1"/>
    <property type="molecule type" value="Genomic_DNA"/>
</dbReference>
<comment type="caution">
    <text evidence="1">The sequence shown here is derived from an EMBL/GenBank/DDBJ whole genome shotgun (WGS) entry which is preliminary data.</text>
</comment>
<gene>
    <name evidence="1" type="ORF">AXG93_2727s1160</name>
</gene>
<accession>A0A176VBX7</accession>